<dbReference type="KEGG" id="ncv:NCAV_0909"/>
<dbReference type="EMBL" id="LT981265">
    <property type="protein sequence ID" value="SPC34086.1"/>
    <property type="molecule type" value="Genomic_DNA"/>
</dbReference>
<reference evidence="2" key="1">
    <citation type="submission" date="2018-01" db="EMBL/GenBank/DDBJ databases">
        <authorList>
            <person name="Kerou L M."/>
        </authorList>
    </citation>
    <scope>NUCLEOTIDE SEQUENCE [LARGE SCALE GENOMIC DNA]</scope>
    <source>
        <strain evidence="2">SCU2</strain>
    </source>
</reference>
<dbReference type="GeneID" id="41594963"/>
<name>A0A2K5AR10_9ARCH</name>
<dbReference type="Proteomes" id="UP000236248">
    <property type="component" value="Chromosome NCAV"/>
</dbReference>
<accession>A0A2K5AR10</accession>
<evidence type="ECO:0000313" key="1">
    <source>
        <dbReference type="EMBL" id="SPC34086.1"/>
    </source>
</evidence>
<organism evidence="1 2">
    <name type="scientific">Candidatus Nitrosocaldus cavascurensis</name>
    <dbReference type="NCBI Taxonomy" id="2058097"/>
    <lineage>
        <taxon>Archaea</taxon>
        <taxon>Nitrososphaerota</taxon>
        <taxon>Nitrososphaeria</taxon>
        <taxon>Candidatus Nitrosocaldales</taxon>
        <taxon>Candidatus Nitrosocaldaceae</taxon>
        <taxon>Candidatus Nitrosocaldus</taxon>
    </lineage>
</organism>
<gene>
    <name evidence="1" type="ORF">NCAV_0909</name>
</gene>
<dbReference type="AlphaFoldDB" id="A0A2K5AR10"/>
<keyword evidence="2" id="KW-1185">Reference proteome</keyword>
<protein>
    <submittedName>
        <fullName evidence="1">Uncharacterized protein</fullName>
    </submittedName>
</protein>
<evidence type="ECO:0000313" key="2">
    <source>
        <dbReference type="Proteomes" id="UP000236248"/>
    </source>
</evidence>
<dbReference type="RefSeq" id="WP_103287177.1">
    <property type="nucleotide sequence ID" value="NZ_LT981265.1"/>
</dbReference>
<sequence length="84" mass="9537">MGGKNNKNIDKAASILNYILANMGDMNDGLSDDEEIEFMLYLTERVAKLYDVDVEELIKVQAIHIREAKLVVKMLGEFFVSVKK</sequence>
<proteinExistence type="predicted"/>